<gene>
    <name evidence="1" type="ORF">PS938_04912</name>
</gene>
<organism evidence="1 2">
    <name type="scientific">Pseudomonas fluorescens</name>
    <dbReference type="NCBI Taxonomy" id="294"/>
    <lineage>
        <taxon>Bacteria</taxon>
        <taxon>Pseudomonadati</taxon>
        <taxon>Pseudomonadota</taxon>
        <taxon>Gammaproteobacteria</taxon>
        <taxon>Pseudomonadales</taxon>
        <taxon>Pseudomonadaceae</taxon>
        <taxon>Pseudomonas</taxon>
    </lineage>
</organism>
<evidence type="ECO:0000313" key="1">
    <source>
        <dbReference type="EMBL" id="VVQ20570.1"/>
    </source>
</evidence>
<protein>
    <recommendedName>
        <fullName evidence="3">NADP-dependent oxidoreductase domain-containing protein</fullName>
    </recommendedName>
</protein>
<dbReference type="Gene3D" id="3.20.20.100">
    <property type="entry name" value="NADP-dependent oxidoreductase domain"/>
    <property type="match status" value="1"/>
</dbReference>
<dbReference type="InterPro" id="IPR036812">
    <property type="entry name" value="NAD(P)_OxRdtase_dom_sf"/>
</dbReference>
<sequence>MLAQGDYLIPIPGTKQRKYLEENVAALEVTLSAEELHALEAVFPASVTAGLRYPEELMKLLDR</sequence>
<name>A0A5E7VDR7_PSEFL</name>
<dbReference type="SUPFAM" id="SSF51430">
    <property type="entry name" value="NAD(P)-linked oxidoreductase"/>
    <property type="match status" value="1"/>
</dbReference>
<dbReference type="Proteomes" id="UP000327191">
    <property type="component" value="Unassembled WGS sequence"/>
</dbReference>
<evidence type="ECO:0008006" key="3">
    <source>
        <dbReference type="Google" id="ProtNLM"/>
    </source>
</evidence>
<evidence type="ECO:0000313" key="2">
    <source>
        <dbReference type="Proteomes" id="UP000327191"/>
    </source>
</evidence>
<dbReference type="AlphaFoldDB" id="A0A5E7VDR7"/>
<proteinExistence type="predicted"/>
<accession>A0A5E7VDR7</accession>
<reference evidence="1 2" key="1">
    <citation type="submission" date="2019-09" db="EMBL/GenBank/DDBJ databases">
        <authorList>
            <person name="Chandra G."/>
            <person name="Truman W A."/>
        </authorList>
    </citation>
    <scope>NUCLEOTIDE SEQUENCE [LARGE SCALE GENOMIC DNA]</scope>
    <source>
        <strain evidence="1">PS938</strain>
    </source>
</reference>
<dbReference type="EMBL" id="CABVJE010000025">
    <property type="protein sequence ID" value="VVQ20570.1"/>
    <property type="molecule type" value="Genomic_DNA"/>
</dbReference>